<proteinExistence type="predicted"/>
<dbReference type="RefSeq" id="WP_140958745.1">
    <property type="nucleotide sequence ID" value="NZ_VEVQ02000001.1"/>
</dbReference>
<organism evidence="2 3">
    <name type="scientific">Flavobacterium jejuense</name>
    <dbReference type="NCBI Taxonomy" id="1544455"/>
    <lineage>
        <taxon>Bacteria</taxon>
        <taxon>Pseudomonadati</taxon>
        <taxon>Bacteroidota</taxon>
        <taxon>Flavobacteriia</taxon>
        <taxon>Flavobacteriales</taxon>
        <taxon>Flavobacteriaceae</taxon>
        <taxon>Flavobacterium</taxon>
    </lineage>
</organism>
<evidence type="ECO:0000256" key="1">
    <source>
        <dbReference type="SAM" id="Phobius"/>
    </source>
</evidence>
<keyword evidence="1" id="KW-1133">Transmembrane helix</keyword>
<reference evidence="3" key="1">
    <citation type="submission" date="2019-05" db="EMBL/GenBank/DDBJ databases">
        <title>Flavobacterium profundi sp. nov., isolated from a deep-sea seamount.</title>
        <authorList>
            <person name="Zhang D.-C."/>
        </authorList>
    </citation>
    <scope>NUCLEOTIDE SEQUENCE [LARGE SCALE GENOMIC DNA]</scope>
    <source>
        <strain evidence="3">EC11</strain>
    </source>
</reference>
<evidence type="ECO:0008006" key="4">
    <source>
        <dbReference type="Google" id="ProtNLM"/>
    </source>
</evidence>
<keyword evidence="1" id="KW-0472">Membrane</keyword>
<evidence type="ECO:0000313" key="2">
    <source>
        <dbReference type="EMBL" id="NHN24054.1"/>
    </source>
</evidence>
<protein>
    <recommendedName>
        <fullName evidence="4">AsmA-like C-terminal domain-containing protein</fullName>
    </recommendedName>
</protein>
<reference evidence="2 3" key="2">
    <citation type="submission" date="2020-02" db="EMBL/GenBank/DDBJ databases">
        <title>Flavobacterium profundi sp. nov., isolated from a deep-sea seamount.</title>
        <authorList>
            <person name="Zhang D.-C."/>
        </authorList>
    </citation>
    <scope>NUCLEOTIDE SEQUENCE [LARGE SCALE GENOMIC DNA]</scope>
    <source>
        <strain evidence="2 3">EC11</strain>
    </source>
</reference>
<dbReference type="Proteomes" id="UP000817854">
    <property type="component" value="Unassembled WGS sequence"/>
</dbReference>
<comment type="caution">
    <text evidence="2">The sequence shown here is derived from an EMBL/GenBank/DDBJ whole genome shotgun (WGS) entry which is preliminary data.</text>
</comment>
<feature type="transmembrane region" description="Helical" evidence="1">
    <location>
        <begin position="7"/>
        <end position="29"/>
    </location>
</feature>
<keyword evidence="1" id="KW-0812">Transmembrane</keyword>
<name>A0ABX0IQ86_9FLAO</name>
<evidence type="ECO:0000313" key="3">
    <source>
        <dbReference type="Proteomes" id="UP000817854"/>
    </source>
</evidence>
<keyword evidence="3" id="KW-1185">Reference proteome</keyword>
<dbReference type="EMBL" id="VEVQ02000001">
    <property type="protein sequence ID" value="NHN24054.1"/>
    <property type="molecule type" value="Genomic_DNA"/>
</dbReference>
<sequence length="520" mass="59718">MTRIKKIILFFFGIILSLGILNFGINLWIEIQLPQIINEKNDSDYQVSYEDIDLSLWHANIKMHHISVVPKSNLKNTDQKTGIYATVSEIEVVDFNLWGILFGDKIKAKQLVVIQPKIILYKNTKNVISDPKSIQAKVIQPFEKIILVSDIILSEGTLTVKNNTTKQSLAGFSNLNLKLEGIVLNEETLQEKIPFTYKNYSLVCDSLFYHVNDFYKVSSHKMIATDSSLNIAAFQLLPKCSRKEFVQQIPKESDLYTVFVTDIALSKMDWGFKNDVFFYTSNAIHINALNANIYRGKMPEDDLSKKKLYNSLLRDLSFDLKVDTLQITHSKLVYEEEKDFTEGPGKLSFTDFNMTVLNLQSGFQKSKVSDTKITVQCRFMEESMLNVDWSFNTLDVSDGFKIKGTILNFNTEKLSYFTKPYLNVIVKGTLDKVYFNFAGNDVSNKGDFALQYDNLVVDVYRNNKRQKINKFLSAIGNLFIKDDSDEALKTTEIEVERKPEKSFYNFLWISIAEGLKHILI</sequence>
<accession>A0ABX0IQ86</accession>
<gene>
    <name evidence="2" type="ORF">FIA58_000055</name>
</gene>